<keyword evidence="1 3" id="KW-0597">Phosphoprotein</keyword>
<accession>A0A8A4TTT0</accession>
<dbReference type="SMART" id="SM00448">
    <property type="entry name" value="REC"/>
    <property type="match status" value="1"/>
</dbReference>
<evidence type="ECO:0000313" key="6">
    <source>
        <dbReference type="EMBL" id="QTD52518.1"/>
    </source>
</evidence>
<dbReference type="CDD" id="cd17535">
    <property type="entry name" value="REC_NarL-like"/>
    <property type="match status" value="1"/>
</dbReference>
<dbReference type="GO" id="GO:0006355">
    <property type="term" value="P:regulation of DNA-templated transcription"/>
    <property type="evidence" value="ECO:0007669"/>
    <property type="project" value="InterPro"/>
</dbReference>
<dbReference type="SUPFAM" id="SSF46894">
    <property type="entry name" value="C-terminal effector domain of the bipartite response regulators"/>
    <property type="match status" value="1"/>
</dbReference>
<evidence type="ECO:0000313" key="7">
    <source>
        <dbReference type="Proteomes" id="UP000663929"/>
    </source>
</evidence>
<proteinExistence type="predicted"/>
<evidence type="ECO:0000256" key="2">
    <source>
        <dbReference type="ARBA" id="ARBA00023125"/>
    </source>
</evidence>
<dbReference type="PROSITE" id="PS50043">
    <property type="entry name" value="HTH_LUXR_2"/>
    <property type="match status" value="1"/>
</dbReference>
<name>A0A8A4TTT0_SULCO</name>
<dbReference type="GO" id="GO:0000160">
    <property type="term" value="P:phosphorelay signal transduction system"/>
    <property type="evidence" value="ECO:0007669"/>
    <property type="project" value="InterPro"/>
</dbReference>
<protein>
    <submittedName>
        <fullName evidence="6">Response regulator transcription factor</fullName>
    </submittedName>
</protein>
<dbReference type="Gene3D" id="3.40.50.2300">
    <property type="match status" value="1"/>
</dbReference>
<dbReference type="PROSITE" id="PS50110">
    <property type="entry name" value="RESPONSE_REGULATORY"/>
    <property type="match status" value="1"/>
</dbReference>
<dbReference type="GO" id="GO:0003677">
    <property type="term" value="F:DNA binding"/>
    <property type="evidence" value="ECO:0007669"/>
    <property type="project" value="UniProtKB-KW"/>
</dbReference>
<organism evidence="6 7">
    <name type="scientific">Sulfidibacter corallicola</name>
    <dbReference type="NCBI Taxonomy" id="2818388"/>
    <lineage>
        <taxon>Bacteria</taxon>
        <taxon>Pseudomonadati</taxon>
        <taxon>Acidobacteriota</taxon>
        <taxon>Holophagae</taxon>
        <taxon>Acanthopleuribacterales</taxon>
        <taxon>Acanthopleuribacteraceae</taxon>
        <taxon>Sulfidibacter</taxon>
    </lineage>
</organism>
<feature type="domain" description="Response regulatory" evidence="5">
    <location>
        <begin position="3"/>
        <end position="120"/>
    </location>
</feature>
<dbReference type="InterPro" id="IPR011006">
    <property type="entry name" value="CheY-like_superfamily"/>
</dbReference>
<sequence length="213" mass="23987">MIRIVVIDDHEVVREGLRSRLNAYDDLELVGEARTGTEGLALIEAKQPDVAILDLVMPGPTSGIDVAKEVKKRQLPTKILIYSFYNKPTMIFGALDAGAMGYQSKSESLEEVIEGCRAVAFSDRWWFSGDIQAIVNARHMQPSRSKLTTKEKEVLRWLSLGYENLNIAARLDISENTVKNHLKSIYRKLEVAGRVGAALWAWRQGLVNDMIWE</sequence>
<keyword evidence="7" id="KW-1185">Reference proteome</keyword>
<dbReference type="EMBL" id="CP071793">
    <property type="protein sequence ID" value="QTD52518.1"/>
    <property type="molecule type" value="Genomic_DNA"/>
</dbReference>
<dbReference type="SMART" id="SM00421">
    <property type="entry name" value="HTH_LUXR"/>
    <property type="match status" value="1"/>
</dbReference>
<dbReference type="InterPro" id="IPR000792">
    <property type="entry name" value="Tscrpt_reg_LuxR_C"/>
</dbReference>
<dbReference type="KEGG" id="scor:J3U87_08600"/>
<dbReference type="Pfam" id="PF00072">
    <property type="entry name" value="Response_reg"/>
    <property type="match status" value="1"/>
</dbReference>
<dbReference type="InterPro" id="IPR058245">
    <property type="entry name" value="NreC/VraR/RcsB-like_REC"/>
</dbReference>
<evidence type="ECO:0000256" key="3">
    <source>
        <dbReference type="PROSITE-ProRule" id="PRU00169"/>
    </source>
</evidence>
<reference evidence="6" key="1">
    <citation type="submission" date="2021-03" db="EMBL/GenBank/DDBJ databases">
        <title>Acanthopleuribacteraceae sp. M133.</title>
        <authorList>
            <person name="Wang G."/>
        </authorList>
    </citation>
    <scope>NUCLEOTIDE SEQUENCE</scope>
    <source>
        <strain evidence="6">M133</strain>
    </source>
</reference>
<keyword evidence="2" id="KW-0238">DNA-binding</keyword>
<dbReference type="PROSITE" id="PS00622">
    <property type="entry name" value="HTH_LUXR_1"/>
    <property type="match status" value="1"/>
</dbReference>
<feature type="domain" description="HTH luxR-type" evidence="4">
    <location>
        <begin position="139"/>
        <end position="205"/>
    </location>
</feature>
<feature type="modified residue" description="4-aspartylphosphate" evidence="3">
    <location>
        <position position="54"/>
    </location>
</feature>
<dbReference type="InterPro" id="IPR016032">
    <property type="entry name" value="Sig_transdc_resp-reg_C-effctor"/>
</dbReference>
<dbReference type="PANTHER" id="PTHR43214">
    <property type="entry name" value="TWO-COMPONENT RESPONSE REGULATOR"/>
    <property type="match status" value="1"/>
</dbReference>
<dbReference type="SUPFAM" id="SSF52172">
    <property type="entry name" value="CheY-like"/>
    <property type="match status" value="1"/>
</dbReference>
<dbReference type="RefSeq" id="WP_237382626.1">
    <property type="nucleotide sequence ID" value="NZ_CP071793.1"/>
</dbReference>
<dbReference type="Proteomes" id="UP000663929">
    <property type="component" value="Chromosome"/>
</dbReference>
<dbReference type="CDD" id="cd06170">
    <property type="entry name" value="LuxR_C_like"/>
    <property type="match status" value="1"/>
</dbReference>
<evidence type="ECO:0000256" key="1">
    <source>
        <dbReference type="ARBA" id="ARBA00022553"/>
    </source>
</evidence>
<evidence type="ECO:0000259" key="4">
    <source>
        <dbReference type="PROSITE" id="PS50043"/>
    </source>
</evidence>
<dbReference type="PRINTS" id="PR00038">
    <property type="entry name" value="HTHLUXR"/>
</dbReference>
<evidence type="ECO:0000259" key="5">
    <source>
        <dbReference type="PROSITE" id="PS50110"/>
    </source>
</evidence>
<dbReference type="AlphaFoldDB" id="A0A8A4TTT0"/>
<dbReference type="Pfam" id="PF00196">
    <property type="entry name" value="GerE"/>
    <property type="match status" value="1"/>
</dbReference>
<dbReference type="InterPro" id="IPR001789">
    <property type="entry name" value="Sig_transdc_resp-reg_receiver"/>
</dbReference>
<dbReference type="InterPro" id="IPR039420">
    <property type="entry name" value="WalR-like"/>
</dbReference>
<gene>
    <name evidence="6" type="ORF">J3U87_08600</name>
</gene>